<evidence type="ECO:0000259" key="7">
    <source>
        <dbReference type="Pfam" id="PF07980"/>
    </source>
</evidence>
<dbReference type="Proteomes" id="UP000184420">
    <property type="component" value="Unassembled WGS sequence"/>
</dbReference>
<dbReference type="Gene3D" id="1.25.40.390">
    <property type="match status" value="1"/>
</dbReference>
<feature type="domain" description="RagB/SusD" evidence="7">
    <location>
        <begin position="318"/>
        <end position="584"/>
    </location>
</feature>
<feature type="domain" description="SusD-like N-terminal" evidence="8">
    <location>
        <begin position="26"/>
        <end position="227"/>
    </location>
</feature>
<proteinExistence type="inferred from homology"/>
<dbReference type="STRING" id="1419482.SAMN05444266_107515"/>
<reference evidence="9 10" key="1">
    <citation type="submission" date="2016-11" db="EMBL/GenBank/DDBJ databases">
        <authorList>
            <person name="Jaros S."/>
            <person name="Januszkiewicz K."/>
            <person name="Wedrychowicz H."/>
        </authorList>
    </citation>
    <scope>NUCLEOTIDE SEQUENCE [LARGE SCALE GENOMIC DNA]</scope>
    <source>
        <strain evidence="9 10">DSM 27406</strain>
    </source>
</reference>
<evidence type="ECO:0000256" key="1">
    <source>
        <dbReference type="ARBA" id="ARBA00004442"/>
    </source>
</evidence>
<dbReference type="PROSITE" id="PS51257">
    <property type="entry name" value="PROKAR_LIPOPROTEIN"/>
    <property type="match status" value="1"/>
</dbReference>
<dbReference type="GO" id="GO:0009279">
    <property type="term" value="C:cell outer membrane"/>
    <property type="evidence" value="ECO:0007669"/>
    <property type="project" value="UniProtKB-SubCell"/>
</dbReference>
<dbReference type="EMBL" id="FRBL01000007">
    <property type="protein sequence ID" value="SHM35911.1"/>
    <property type="molecule type" value="Genomic_DNA"/>
</dbReference>
<evidence type="ECO:0000256" key="5">
    <source>
        <dbReference type="ARBA" id="ARBA00023237"/>
    </source>
</evidence>
<gene>
    <name evidence="9" type="ORF">SAMN05444266_107515</name>
</gene>
<evidence type="ECO:0000256" key="6">
    <source>
        <dbReference type="SAM" id="SignalP"/>
    </source>
</evidence>
<feature type="signal peptide" evidence="6">
    <location>
        <begin position="1"/>
        <end position="24"/>
    </location>
</feature>
<feature type="chain" id="PRO_5012500595" evidence="6">
    <location>
        <begin position="25"/>
        <end position="584"/>
    </location>
</feature>
<dbReference type="Pfam" id="PF14322">
    <property type="entry name" value="SusD-like_3"/>
    <property type="match status" value="1"/>
</dbReference>
<name>A0A1M7I532_9BACT</name>
<comment type="subcellular location">
    <subcellularLocation>
        <location evidence="1">Cell outer membrane</location>
    </subcellularLocation>
</comment>
<evidence type="ECO:0000256" key="2">
    <source>
        <dbReference type="ARBA" id="ARBA00006275"/>
    </source>
</evidence>
<protein>
    <submittedName>
        <fullName evidence="9">Starch-binding associating with outer membrane</fullName>
    </submittedName>
</protein>
<dbReference type="InterPro" id="IPR011990">
    <property type="entry name" value="TPR-like_helical_dom_sf"/>
</dbReference>
<dbReference type="OrthoDB" id="5694214at2"/>
<accession>A0A1M7I532</accession>
<keyword evidence="4" id="KW-0472">Membrane</keyword>
<evidence type="ECO:0000256" key="3">
    <source>
        <dbReference type="ARBA" id="ARBA00022729"/>
    </source>
</evidence>
<keyword evidence="10" id="KW-1185">Reference proteome</keyword>
<evidence type="ECO:0000259" key="8">
    <source>
        <dbReference type="Pfam" id="PF14322"/>
    </source>
</evidence>
<dbReference type="RefSeq" id="WP_073084681.1">
    <property type="nucleotide sequence ID" value="NZ_FRBL01000007.1"/>
</dbReference>
<evidence type="ECO:0000313" key="10">
    <source>
        <dbReference type="Proteomes" id="UP000184420"/>
    </source>
</evidence>
<dbReference type="InterPro" id="IPR012944">
    <property type="entry name" value="SusD_RagB_dom"/>
</dbReference>
<dbReference type="AlphaFoldDB" id="A0A1M7I532"/>
<sequence>MKKLQLFRYICGLAVLAVTSFSCNKDFLEKKPLTEFEESDVWKDQGLIQAFVNDLYVQMRPGFNEVMLGSMSDESRFIHDYNTSRVVQGNMTPDDIGRLSEFATWGQFYKTIRNCNMFLEKIKDVKGINQSVINRLTGEVYFMRGWYYHMLVKYFGGVPLITYTFNLNGENSDFSSVERAKFTDCVNFVAAQCDSAAKYLPNSYEEIDNKGRVTKYAAYALKSRMLLYAASKLYNAPGIPEMTDLTKNATDMTADFAARALAAADSVINSGLFSLYKPTGNGTTDYGRVFLDKGNSELIFVKLYDKSLLGTSHDKYNGPNGYHNWGGNVPIENFVSGYQMADGSAFSWGDANMAAHPYANRDPRFYATILYDGAKWKTRPADARQTDPVGIIQTGRYENAAGKDSVWGLDTRNSTIENWNGTFSGYYMRKFMDINLDAQFLNGDQSWIWFRYAEVLLNRAEASLLLKNYGDARTYTNMIRTRAGMPATTLDGEALWSVYKYERRYELAYEEHRFFDLRRWMDAETVMSDDAKGIDVRGSFVAGHPFKYTVFTMQERTFNKQNYFVPIPSSELRKTDKLKQNPLY</sequence>
<keyword evidence="3 6" id="KW-0732">Signal</keyword>
<dbReference type="SUPFAM" id="SSF48452">
    <property type="entry name" value="TPR-like"/>
    <property type="match status" value="1"/>
</dbReference>
<evidence type="ECO:0000256" key="4">
    <source>
        <dbReference type="ARBA" id="ARBA00023136"/>
    </source>
</evidence>
<dbReference type="InterPro" id="IPR033985">
    <property type="entry name" value="SusD-like_N"/>
</dbReference>
<dbReference type="Pfam" id="PF07980">
    <property type="entry name" value="SusD_RagB"/>
    <property type="match status" value="1"/>
</dbReference>
<organism evidence="9 10">
    <name type="scientific">Chitinophaga jiangningensis</name>
    <dbReference type="NCBI Taxonomy" id="1419482"/>
    <lineage>
        <taxon>Bacteria</taxon>
        <taxon>Pseudomonadati</taxon>
        <taxon>Bacteroidota</taxon>
        <taxon>Chitinophagia</taxon>
        <taxon>Chitinophagales</taxon>
        <taxon>Chitinophagaceae</taxon>
        <taxon>Chitinophaga</taxon>
    </lineage>
</organism>
<comment type="similarity">
    <text evidence="2">Belongs to the SusD family.</text>
</comment>
<evidence type="ECO:0000313" key="9">
    <source>
        <dbReference type="EMBL" id="SHM35911.1"/>
    </source>
</evidence>
<keyword evidence="5" id="KW-0998">Cell outer membrane</keyword>